<evidence type="ECO:0000256" key="1">
    <source>
        <dbReference type="ARBA" id="ARBA00008839"/>
    </source>
</evidence>
<dbReference type="InterPro" id="IPR005026">
    <property type="entry name" value="SAPAP"/>
</dbReference>
<evidence type="ECO:0000256" key="3">
    <source>
        <dbReference type="SAM" id="MobiDB-lite"/>
    </source>
</evidence>
<name>A0ABP0GKP3_CLALP</name>
<protein>
    <submittedName>
        <fullName evidence="4">Uncharacterized protein</fullName>
    </submittedName>
</protein>
<sequence length="788" mass="90409">MDTLKRMPLQEQNINTSHEKTIEKDDLGKPVKKTLVTSKSESENFPMQHDVSYFRNLVNKERMKLTNLCDEWKQCQLEVTDSINVDRIMGDIRTVVGQANLIMDERFTQFQGLIDHCELGTSEKPVKCLDLQGFWDMVHVQVEDVDRKFAELKTQKENSWNVEALAVAKKCRTKKKIFKKNAANPRKSDGTAEAKRAEARKRLAAAKAALKKEPEVTFNAGFFTVESPARSITCCAKTPSSKERKRLATPSSDNFLHGRYLRKLVEAAAPDLKKSLQFENDEDDVVVEKKQNIETDLCEIKADIKDAPLISNKPKTCKVEAREIAVQTDKTCESALEEAFERVSKEFKLIQETQIKMQSHLSQKEAVSKAQCLEMEKGLCMSRNEIDSNAKAGDSDTIYADESYTAHYRRLLMKVQLLEAELSSYQKLKAVLELSQSKWVSTLKLFEVKKSEMETYHEKVKLRESALRERENKENKELIQLRQVNKEQIDEIVSLKQKLVQIEDVSEKLVFSIQMNESLANDCDQFQKKCHKLESETIKLQKELTEKCSELEVVEENMLSLQQNRKTQEEEHSQEKSFWLQEKEMLQNQLTNTEKMVEDTKNLLEKAKTKSNEHVNKINTLSAELATTEMKTKKLQDEVDITKADTRLAIIEQQQEVKSCECQLRGLSTSMEKFLAKLKCIDTGKETWSDYKTLMQDAAKTPSKSLVVSALLQKSGDGSFDDWSPVVKSDGKAEACLYSLTEQVVVLMNDIIKNAREVALHHNQEVLQLQSEKFVNWLICLSTDWYMS</sequence>
<reference evidence="4 5" key="1">
    <citation type="submission" date="2024-02" db="EMBL/GenBank/DDBJ databases">
        <authorList>
            <person name="Daric V."/>
            <person name="Darras S."/>
        </authorList>
    </citation>
    <scope>NUCLEOTIDE SEQUENCE [LARGE SCALE GENOMIC DNA]</scope>
</reference>
<evidence type="ECO:0000313" key="4">
    <source>
        <dbReference type="EMBL" id="CAK8692321.1"/>
    </source>
</evidence>
<accession>A0ABP0GKP3</accession>
<dbReference type="PANTHER" id="PTHR12353:SF1">
    <property type="entry name" value="DISKS LARGE-ASSOCIATED PROTEIN 5"/>
    <property type="match status" value="1"/>
</dbReference>
<dbReference type="Proteomes" id="UP001642483">
    <property type="component" value="Unassembled WGS sequence"/>
</dbReference>
<gene>
    <name evidence="4" type="ORF">CVLEPA_LOCUS25039</name>
</gene>
<dbReference type="PANTHER" id="PTHR12353">
    <property type="entry name" value="DISKS LARGE-ASSOCIATED PROTEIN DAP SAP90/PSD-95-ASSOCIATED PROTEIN"/>
    <property type="match status" value="1"/>
</dbReference>
<organism evidence="4 5">
    <name type="scientific">Clavelina lepadiformis</name>
    <name type="common">Light-bulb sea squirt</name>
    <name type="synonym">Ascidia lepadiformis</name>
    <dbReference type="NCBI Taxonomy" id="159417"/>
    <lineage>
        <taxon>Eukaryota</taxon>
        <taxon>Metazoa</taxon>
        <taxon>Chordata</taxon>
        <taxon>Tunicata</taxon>
        <taxon>Ascidiacea</taxon>
        <taxon>Aplousobranchia</taxon>
        <taxon>Clavelinidae</taxon>
        <taxon>Clavelina</taxon>
    </lineage>
</organism>
<dbReference type="EMBL" id="CAWYQH010000130">
    <property type="protein sequence ID" value="CAK8692321.1"/>
    <property type="molecule type" value="Genomic_DNA"/>
</dbReference>
<comment type="similarity">
    <text evidence="1">Belongs to the SAPAP family.</text>
</comment>
<keyword evidence="2" id="KW-0175">Coiled coil</keyword>
<evidence type="ECO:0000256" key="2">
    <source>
        <dbReference type="SAM" id="Coils"/>
    </source>
</evidence>
<comment type="caution">
    <text evidence="4">The sequence shown here is derived from an EMBL/GenBank/DDBJ whole genome shotgun (WGS) entry which is preliminary data.</text>
</comment>
<feature type="region of interest" description="Disordered" evidence="3">
    <location>
        <begin position="1"/>
        <end position="25"/>
    </location>
</feature>
<keyword evidence="5" id="KW-1185">Reference proteome</keyword>
<evidence type="ECO:0000313" key="5">
    <source>
        <dbReference type="Proteomes" id="UP001642483"/>
    </source>
</evidence>
<feature type="coiled-coil region" evidence="2">
    <location>
        <begin position="478"/>
        <end position="638"/>
    </location>
</feature>
<dbReference type="Pfam" id="PF03359">
    <property type="entry name" value="GKAP"/>
    <property type="match status" value="1"/>
</dbReference>
<proteinExistence type="inferred from homology"/>